<protein>
    <submittedName>
        <fullName evidence="1">Purine-nucleoside phosphorylase</fullName>
    </submittedName>
</protein>
<organism evidence="1 2">
    <name type="scientific">Pandoraea iniqua</name>
    <dbReference type="NCBI Taxonomy" id="2508288"/>
    <lineage>
        <taxon>Bacteria</taxon>
        <taxon>Pseudomonadati</taxon>
        <taxon>Pseudomonadota</taxon>
        <taxon>Betaproteobacteria</taxon>
        <taxon>Burkholderiales</taxon>
        <taxon>Burkholderiaceae</taxon>
        <taxon>Pandoraea</taxon>
    </lineage>
</organism>
<dbReference type="AlphaFoldDB" id="A0A5E4WCQ8"/>
<gene>
    <name evidence="1" type="ORF">PIN31115_03233</name>
</gene>
<dbReference type="PANTHER" id="PTHR30087:SF1">
    <property type="entry name" value="HYPOTHETICAL CYTOSOLIC PROTEIN"/>
    <property type="match status" value="1"/>
</dbReference>
<name>A0A5E4WCQ8_9BURK</name>
<keyword evidence="2" id="KW-1185">Reference proteome</keyword>
<reference evidence="1 2" key="1">
    <citation type="submission" date="2019-08" db="EMBL/GenBank/DDBJ databases">
        <authorList>
            <person name="Peeters C."/>
        </authorList>
    </citation>
    <scope>NUCLEOTIDE SEQUENCE [LARGE SCALE GENOMIC DNA]</scope>
    <source>
        <strain evidence="1 2">LMG 31115</strain>
    </source>
</reference>
<accession>A0A5E4WCQ8</accession>
<dbReference type="Proteomes" id="UP000333828">
    <property type="component" value="Unassembled WGS sequence"/>
</dbReference>
<dbReference type="InterPro" id="IPR007553">
    <property type="entry name" value="2-thiour_desulf"/>
</dbReference>
<proteinExistence type="predicted"/>
<dbReference type="EMBL" id="CABPSI010000003">
    <property type="protein sequence ID" value="VVE22857.1"/>
    <property type="molecule type" value="Genomic_DNA"/>
</dbReference>
<evidence type="ECO:0000313" key="1">
    <source>
        <dbReference type="EMBL" id="VVE22857.1"/>
    </source>
</evidence>
<sequence length="185" mass="19072">MSTQPTSPLATSGARTPRILVSSCLLGQPVRYHGRAAPCEAAAADILERWRKAGLIAAVCPEVAGGLPTPRPPAEISAAAGGERVWQQAARVIDDTGADVTAEFIDGAQRALAVAQRHGIRIAVLKEGSPSCGSTFVYDGTFTGAKIAGRGVAAALLREHGIEVFSEHTLAAADARLRALDGHSG</sequence>
<dbReference type="PANTHER" id="PTHR30087">
    <property type="entry name" value="INNER MEMBRANE PROTEIN"/>
    <property type="match status" value="1"/>
</dbReference>
<dbReference type="RefSeq" id="WP_150684877.1">
    <property type="nucleotide sequence ID" value="NZ_CABPSI010000003.1"/>
</dbReference>
<evidence type="ECO:0000313" key="2">
    <source>
        <dbReference type="Proteomes" id="UP000333828"/>
    </source>
</evidence>
<dbReference type="Pfam" id="PF04463">
    <property type="entry name" value="2-thiour_desulf"/>
    <property type="match status" value="1"/>
</dbReference>